<feature type="compositionally biased region" description="Basic and acidic residues" evidence="1">
    <location>
        <begin position="96"/>
        <end position="112"/>
    </location>
</feature>
<name>A0A9D4QC74_RHISA</name>
<evidence type="ECO:0000256" key="1">
    <source>
        <dbReference type="SAM" id="MobiDB-lite"/>
    </source>
</evidence>
<dbReference type="VEuPathDB" id="VectorBase:RSAN_036040"/>
<accession>A0A9D4QC74</accession>
<evidence type="ECO:0000313" key="2">
    <source>
        <dbReference type="EMBL" id="KAH7975586.1"/>
    </source>
</evidence>
<proteinExistence type="predicted"/>
<comment type="caution">
    <text evidence="2">The sequence shown here is derived from an EMBL/GenBank/DDBJ whole genome shotgun (WGS) entry which is preliminary data.</text>
</comment>
<reference evidence="2" key="1">
    <citation type="journal article" date="2020" name="Cell">
        <title>Large-Scale Comparative Analyses of Tick Genomes Elucidate Their Genetic Diversity and Vector Capacities.</title>
        <authorList>
            <consortium name="Tick Genome and Microbiome Consortium (TIGMIC)"/>
            <person name="Jia N."/>
            <person name="Wang J."/>
            <person name="Shi W."/>
            <person name="Du L."/>
            <person name="Sun Y."/>
            <person name="Zhan W."/>
            <person name="Jiang J.F."/>
            <person name="Wang Q."/>
            <person name="Zhang B."/>
            <person name="Ji P."/>
            <person name="Bell-Sakyi L."/>
            <person name="Cui X.M."/>
            <person name="Yuan T.T."/>
            <person name="Jiang B.G."/>
            <person name="Yang W.F."/>
            <person name="Lam T.T."/>
            <person name="Chang Q.C."/>
            <person name="Ding S.J."/>
            <person name="Wang X.J."/>
            <person name="Zhu J.G."/>
            <person name="Ruan X.D."/>
            <person name="Zhao L."/>
            <person name="Wei J.T."/>
            <person name="Ye R.Z."/>
            <person name="Que T.C."/>
            <person name="Du C.H."/>
            <person name="Zhou Y.H."/>
            <person name="Cheng J.X."/>
            <person name="Dai P.F."/>
            <person name="Guo W.B."/>
            <person name="Han X.H."/>
            <person name="Huang E.J."/>
            <person name="Li L.F."/>
            <person name="Wei W."/>
            <person name="Gao Y.C."/>
            <person name="Liu J.Z."/>
            <person name="Shao H.Z."/>
            <person name="Wang X."/>
            <person name="Wang C.C."/>
            <person name="Yang T.C."/>
            <person name="Huo Q.B."/>
            <person name="Li W."/>
            <person name="Chen H.Y."/>
            <person name="Chen S.E."/>
            <person name="Zhou L.G."/>
            <person name="Ni X.B."/>
            <person name="Tian J.H."/>
            <person name="Sheng Y."/>
            <person name="Liu T."/>
            <person name="Pan Y.S."/>
            <person name="Xia L.Y."/>
            <person name="Li J."/>
            <person name="Zhao F."/>
            <person name="Cao W.C."/>
        </authorList>
    </citation>
    <scope>NUCLEOTIDE SEQUENCE</scope>
    <source>
        <strain evidence="2">Rsan-2018</strain>
    </source>
</reference>
<protein>
    <recommendedName>
        <fullName evidence="4">Tick transposon</fullName>
    </recommendedName>
</protein>
<dbReference type="AlphaFoldDB" id="A0A9D4QC74"/>
<feature type="region of interest" description="Disordered" evidence="1">
    <location>
        <begin position="259"/>
        <end position="282"/>
    </location>
</feature>
<dbReference type="VEuPathDB" id="VectorBase:RSAN_055097"/>
<organism evidence="2 3">
    <name type="scientific">Rhipicephalus sanguineus</name>
    <name type="common">Brown dog tick</name>
    <name type="synonym">Ixodes sanguineus</name>
    <dbReference type="NCBI Taxonomy" id="34632"/>
    <lineage>
        <taxon>Eukaryota</taxon>
        <taxon>Metazoa</taxon>
        <taxon>Ecdysozoa</taxon>
        <taxon>Arthropoda</taxon>
        <taxon>Chelicerata</taxon>
        <taxon>Arachnida</taxon>
        <taxon>Acari</taxon>
        <taxon>Parasitiformes</taxon>
        <taxon>Ixodida</taxon>
        <taxon>Ixodoidea</taxon>
        <taxon>Ixodidae</taxon>
        <taxon>Rhipicephalinae</taxon>
        <taxon>Rhipicephalus</taxon>
        <taxon>Rhipicephalus</taxon>
    </lineage>
</organism>
<evidence type="ECO:0008006" key="4">
    <source>
        <dbReference type="Google" id="ProtNLM"/>
    </source>
</evidence>
<evidence type="ECO:0000313" key="3">
    <source>
        <dbReference type="Proteomes" id="UP000821837"/>
    </source>
</evidence>
<dbReference type="EMBL" id="JABSTV010001246">
    <property type="protein sequence ID" value="KAH7975586.1"/>
    <property type="molecule type" value="Genomic_DNA"/>
</dbReference>
<gene>
    <name evidence="2" type="ORF">HPB52_003536</name>
</gene>
<dbReference type="Proteomes" id="UP000821837">
    <property type="component" value="Chromosome 10"/>
</dbReference>
<feature type="region of interest" description="Disordered" evidence="1">
    <location>
        <begin position="96"/>
        <end position="117"/>
    </location>
</feature>
<keyword evidence="3" id="KW-1185">Reference proteome</keyword>
<sequence length="282" mass="32477">MVIEQHERNGETIARLKEKAANTTGLLKRVTSRKAGMREEPKQARPILHHQPRHVCCSQPQQHELNNINVIIRRSYKTALGPFKSTSTTRFLQIHDHRQEEDAGRPENRTLERDEDEALPANLQDRKVRVKWFLAHARDASEREDNHNKTAHAAARALTKLAPATDRPFLAKDRMPDYKDITKAYPLARRTLPLSHPRLSTRPTSVCRRKTADHTHILGHCIKHPEEARIRMLPPLLEAAARSYDQGLQLWAIIRSSRRSKGRDPASRQRRAQNCAEYPKTT</sequence>
<reference evidence="2" key="2">
    <citation type="submission" date="2021-09" db="EMBL/GenBank/DDBJ databases">
        <authorList>
            <person name="Jia N."/>
            <person name="Wang J."/>
            <person name="Shi W."/>
            <person name="Du L."/>
            <person name="Sun Y."/>
            <person name="Zhan W."/>
            <person name="Jiang J."/>
            <person name="Wang Q."/>
            <person name="Zhang B."/>
            <person name="Ji P."/>
            <person name="Sakyi L.B."/>
            <person name="Cui X."/>
            <person name="Yuan T."/>
            <person name="Jiang B."/>
            <person name="Yang W."/>
            <person name="Lam T.T.-Y."/>
            <person name="Chang Q."/>
            <person name="Ding S."/>
            <person name="Wang X."/>
            <person name="Zhu J."/>
            <person name="Ruan X."/>
            <person name="Zhao L."/>
            <person name="Wei J."/>
            <person name="Que T."/>
            <person name="Du C."/>
            <person name="Cheng J."/>
            <person name="Dai P."/>
            <person name="Han X."/>
            <person name="Huang E."/>
            <person name="Gao Y."/>
            <person name="Liu J."/>
            <person name="Shao H."/>
            <person name="Ye R."/>
            <person name="Li L."/>
            <person name="Wei W."/>
            <person name="Wang X."/>
            <person name="Wang C."/>
            <person name="Huo Q."/>
            <person name="Li W."/>
            <person name="Guo W."/>
            <person name="Chen H."/>
            <person name="Chen S."/>
            <person name="Zhou L."/>
            <person name="Zhou L."/>
            <person name="Ni X."/>
            <person name="Tian J."/>
            <person name="Zhou Y."/>
            <person name="Sheng Y."/>
            <person name="Liu T."/>
            <person name="Pan Y."/>
            <person name="Xia L."/>
            <person name="Li J."/>
            <person name="Zhao F."/>
            <person name="Cao W."/>
        </authorList>
    </citation>
    <scope>NUCLEOTIDE SEQUENCE</scope>
    <source>
        <strain evidence="2">Rsan-2018</strain>
        <tissue evidence="2">Larvae</tissue>
    </source>
</reference>